<proteinExistence type="predicted"/>
<name>U4Q8D9_TEPAE</name>
<dbReference type="InterPro" id="IPR025943">
    <property type="entry name" value="Sigma_54_int_dom_ATP-bd_2"/>
</dbReference>
<dbReference type="InterPro" id="IPR013767">
    <property type="entry name" value="PAS_fold"/>
</dbReference>
<dbReference type="PROSITE" id="PS51671">
    <property type="entry name" value="ACT"/>
    <property type="match status" value="1"/>
</dbReference>
<dbReference type="SUPFAM" id="SSF55785">
    <property type="entry name" value="PYP-like sensor domain (PAS domain)"/>
    <property type="match status" value="1"/>
</dbReference>
<dbReference type="PANTHER" id="PTHR32071">
    <property type="entry name" value="TRANSCRIPTIONAL REGULATORY PROTEIN"/>
    <property type="match status" value="1"/>
</dbReference>
<dbReference type="PANTHER" id="PTHR32071:SF57">
    <property type="entry name" value="C4-DICARBOXYLATE TRANSPORT TRANSCRIPTIONAL REGULATORY PROTEIN DCTD"/>
    <property type="match status" value="1"/>
</dbReference>
<dbReference type="NCBIfam" id="TIGR04381">
    <property type="entry name" value="HTH_TypR"/>
    <property type="match status" value="1"/>
</dbReference>
<dbReference type="STRING" id="1209989.TepRe1_0861"/>
<dbReference type="Pfam" id="PF18024">
    <property type="entry name" value="HTH_50"/>
    <property type="match status" value="1"/>
</dbReference>
<dbReference type="Gene3D" id="1.10.8.60">
    <property type="match status" value="1"/>
</dbReference>
<evidence type="ECO:0000256" key="3">
    <source>
        <dbReference type="ARBA" id="ARBA00022840"/>
    </source>
</evidence>
<dbReference type="InterPro" id="IPR000014">
    <property type="entry name" value="PAS"/>
</dbReference>
<dbReference type="SUPFAM" id="SSF46689">
    <property type="entry name" value="Homeodomain-like"/>
    <property type="match status" value="1"/>
</dbReference>
<keyword evidence="13" id="KW-1185">Reference proteome</keyword>
<keyword evidence="3" id="KW-0067">ATP-binding</keyword>
<evidence type="ECO:0000313" key="13">
    <source>
        <dbReference type="Proteomes" id="UP000010802"/>
    </source>
</evidence>
<reference evidence="13" key="1">
    <citation type="journal article" date="2013" name="Genome Announc.">
        <title>First genome sequence of a syntrophic acetate-oxidizing bacterium, Tepidanaerobacter acetatoxydans strain Re1.</title>
        <authorList>
            <person name="Manzoor S."/>
            <person name="Bongcam-Rudloff E."/>
            <person name="Schnurer A."/>
            <person name="Muller B."/>
        </authorList>
    </citation>
    <scope>NUCLEOTIDE SEQUENCE [LARGE SCALE GENOMIC DNA]</scope>
    <source>
        <strain evidence="13">Re1</strain>
    </source>
</reference>
<dbReference type="Gene3D" id="3.40.50.300">
    <property type="entry name" value="P-loop containing nucleotide triphosphate hydrolases"/>
    <property type="match status" value="1"/>
</dbReference>
<dbReference type="GO" id="GO:0005524">
    <property type="term" value="F:ATP binding"/>
    <property type="evidence" value="ECO:0007669"/>
    <property type="project" value="UniProtKB-KW"/>
</dbReference>
<keyword evidence="4" id="KW-0805">Transcription regulation</keyword>
<keyword evidence="2" id="KW-0058">Aromatic hydrocarbons catabolism</keyword>
<dbReference type="InterPro" id="IPR030828">
    <property type="entry name" value="HTH_TyrR"/>
</dbReference>
<dbReference type="InterPro" id="IPR025662">
    <property type="entry name" value="Sigma_54_int_dom_ATP-bd_1"/>
</dbReference>
<dbReference type="EMBL" id="HF563609">
    <property type="protein sequence ID" value="CDI40522.1"/>
    <property type="molecule type" value="Genomic_DNA"/>
</dbReference>
<dbReference type="eggNOG" id="COG3829">
    <property type="taxonomic scope" value="Bacteria"/>
</dbReference>
<dbReference type="FunFam" id="3.40.50.300:FF:000006">
    <property type="entry name" value="DNA-binding transcriptional regulator NtrC"/>
    <property type="match status" value="1"/>
</dbReference>
<dbReference type="KEGG" id="tae:TepiRe1_0931"/>
<dbReference type="InterPro" id="IPR035965">
    <property type="entry name" value="PAS-like_dom_sf"/>
</dbReference>
<protein>
    <recommendedName>
        <fullName evidence="8">HTH-type transcriptional regulatory protein TyrR</fullName>
    </recommendedName>
</protein>
<organism evidence="12 13">
    <name type="scientific">Tepidanaerobacter acetatoxydans (strain DSM 21804 / JCM 16047 / Re1)</name>
    <dbReference type="NCBI Taxonomy" id="1209989"/>
    <lineage>
        <taxon>Bacteria</taxon>
        <taxon>Bacillati</taxon>
        <taxon>Bacillota</taxon>
        <taxon>Clostridia</taxon>
        <taxon>Thermosediminibacterales</taxon>
        <taxon>Tepidanaerobacteraceae</taxon>
        <taxon>Tepidanaerobacter</taxon>
    </lineage>
</organism>
<dbReference type="SUPFAM" id="SSF52540">
    <property type="entry name" value="P-loop containing nucleoside triphosphate hydrolases"/>
    <property type="match status" value="1"/>
</dbReference>
<dbReference type="Proteomes" id="UP000010802">
    <property type="component" value="Chromosome"/>
</dbReference>
<dbReference type="PROSITE" id="PS00675">
    <property type="entry name" value="SIGMA54_INTERACT_1"/>
    <property type="match status" value="1"/>
</dbReference>
<gene>
    <name evidence="12" type="ordered locus">TEPIRE1_0931</name>
</gene>
<dbReference type="CDD" id="cd00009">
    <property type="entry name" value="AAA"/>
    <property type="match status" value="1"/>
</dbReference>
<dbReference type="GO" id="GO:0006355">
    <property type="term" value="P:regulation of DNA-templated transcription"/>
    <property type="evidence" value="ECO:0007669"/>
    <property type="project" value="InterPro"/>
</dbReference>
<dbReference type="InterPro" id="IPR045865">
    <property type="entry name" value="ACT-like_dom_sf"/>
</dbReference>
<evidence type="ECO:0000256" key="5">
    <source>
        <dbReference type="ARBA" id="ARBA00023125"/>
    </source>
</evidence>
<keyword evidence="6" id="KW-0010">Activator</keyword>
<dbReference type="Gene3D" id="3.30.70.260">
    <property type="match status" value="1"/>
</dbReference>
<keyword evidence="7" id="KW-0804">Transcription</keyword>
<evidence type="ECO:0000259" key="10">
    <source>
        <dbReference type="PROSITE" id="PS50112"/>
    </source>
</evidence>
<evidence type="ECO:0000256" key="2">
    <source>
        <dbReference type="ARBA" id="ARBA00022797"/>
    </source>
</evidence>
<dbReference type="PROSITE" id="PS00688">
    <property type="entry name" value="SIGMA54_INTERACT_3"/>
    <property type="match status" value="1"/>
</dbReference>
<evidence type="ECO:0000256" key="8">
    <source>
        <dbReference type="ARBA" id="ARBA00029500"/>
    </source>
</evidence>
<dbReference type="InterPro" id="IPR002078">
    <property type="entry name" value="Sigma_54_int"/>
</dbReference>
<dbReference type="NCBIfam" id="TIGR00229">
    <property type="entry name" value="sensory_box"/>
    <property type="match status" value="1"/>
</dbReference>
<evidence type="ECO:0000256" key="4">
    <source>
        <dbReference type="ARBA" id="ARBA00023015"/>
    </source>
</evidence>
<dbReference type="Pfam" id="PF00158">
    <property type="entry name" value="Sigma54_activat"/>
    <property type="match status" value="1"/>
</dbReference>
<evidence type="ECO:0000259" key="11">
    <source>
        <dbReference type="PROSITE" id="PS51671"/>
    </source>
</evidence>
<sequence length="525" mass="58647">MKALNGGSIRLKISTKDRVGMVLDILRLLYQYRVNLKALEVSPGLICIKIDGNFQIPLSDLLNELRAQKDVIEVSRVELLPQEKREKHIKAVLDATGEGIIAIDAKGIITTFNPAAEKILKVRAEDALGKNIADLISADIPMLKTIVTGESYDNEEMIINTEKLKSHYITSGRPILDEDGNPIGAVASLKDIESVIELVHTFTQPPMITFDEILGESKEITKVKELARIVAKGDSTVLIRGESGTGKELFARSIHMASPRRNKPFVAVNCAALPDTLLESELFGYEEGAFTGAKKGGKQGMFKYADKGTLFLDEIGELSTHLQVKLLRVLQENKIRRVGANEEIPIDVRIIAATNRNLEELMKSGQFRDDLYYRLNVIPLIIPPLRERKEDIPILTHAFIKKLSYKMNKKAPDISDEAMQCLMDYDWPGNIRELSNVIERAMNLCNGKIESYHLLFQHDDFKTTAIIGTAGQRTLKEIVAETEKQAIISALRQHTSIRKAAKALGVSHATVINKMKQYQINQEDI</sequence>
<dbReference type="InterPro" id="IPR009057">
    <property type="entry name" value="Homeodomain-like_sf"/>
</dbReference>
<dbReference type="InterPro" id="IPR058031">
    <property type="entry name" value="AAA_lid_NorR"/>
</dbReference>
<feature type="domain" description="PAS" evidence="10">
    <location>
        <begin position="85"/>
        <end position="139"/>
    </location>
</feature>
<evidence type="ECO:0000256" key="1">
    <source>
        <dbReference type="ARBA" id="ARBA00022741"/>
    </source>
</evidence>
<dbReference type="Gene3D" id="1.10.10.60">
    <property type="entry name" value="Homeodomain-like"/>
    <property type="match status" value="1"/>
</dbReference>
<dbReference type="InterPro" id="IPR002912">
    <property type="entry name" value="ACT_dom"/>
</dbReference>
<dbReference type="PROSITE" id="PS50112">
    <property type="entry name" value="PAS"/>
    <property type="match status" value="1"/>
</dbReference>
<dbReference type="InterPro" id="IPR025944">
    <property type="entry name" value="Sigma_54_int_dom_CS"/>
</dbReference>
<dbReference type="HOGENOM" id="CLU_000445_8_1_9"/>
<dbReference type="Pfam" id="PF00989">
    <property type="entry name" value="PAS"/>
    <property type="match status" value="1"/>
</dbReference>
<dbReference type="AlphaFoldDB" id="U4Q8D9"/>
<evidence type="ECO:0000256" key="7">
    <source>
        <dbReference type="ARBA" id="ARBA00023163"/>
    </source>
</evidence>
<keyword evidence="5" id="KW-0238">DNA-binding</keyword>
<evidence type="ECO:0000259" key="9">
    <source>
        <dbReference type="PROSITE" id="PS50045"/>
    </source>
</evidence>
<evidence type="ECO:0000256" key="6">
    <source>
        <dbReference type="ARBA" id="ARBA00023159"/>
    </source>
</evidence>
<dbReference type="InterPro" id="IPR027417">
    <property type="entry name" value="P-loop_NTPase"/>
</dbReference>
<dbReference type="PROSITE" id="PS50045">
    <property type="entry name" value="SIGMA54_INTERACT_4"/>
    <property type="match status" value="1"/>
</dbReference>
<dbReference type="GO" id="GO:0003677">
    <property type="term" value="F:DNA binding"/>
    <property type="evidence" value="ECO:0007669"/>
    <property type="project" value="UniProtKB-KW"/>
</dbReference>
<dbReference type="SUPFAM" id="SSF55021">
    <property type="entry name" value="ACT-like"/>
    <property type="match status" value="1"/>
</dbReference>
<evidence type="ECO:0000313" key="12">
    <source>
        <dbReference type="EMBL" id="CDI40522.1"/>
    </source>
</evidence>
<dbReference type="CDD" id="cd00130">
    <property type="entry name" value="PAS"/>
    <property type="match status" value="1"/>
</dbReference>
<dbReference type="SMART" id="SM00091">
    <property type="entry name" value="PAS"/>
    <property type="match status" value="1"/>
</dbReference>
<feature type="domain" description="ACT" evidence="11">
    <location>
        <begin position="10"/>
        <end position="82"/>
    </location>
</feature>
<dbReference type="InterPro" id="IPR003593">
    <property type="entry name" value="AAA+_ATPase"/>
</dbReference>
<accession>U4Q8D9</accession>
<feature type="domain" description="Sigma-54 factor interaction" evidence="9">
    <location>
        <begin position="213"/>
        <end position="443"/>
    </location>
</feature>
<dbReference type="Gene3D" id="3.30.450.20">
    <property type="entry name" value="PAS domain"/>
    <property type="match status" value="1"/>
</dbReference>
<dbReference type="SMART" id="SM00382">
    <property type="entry name" value="AAA"/>
    <property type="match status" value="1"/>
</dbReference>
<dbReference type="PROSITE" id="PS00676">
    <property type="entry name" value="SIGMA54_INTERACT_2"/>
    <property type="match status" value="1"/>
</dbReference>
<dbReference type="Pfam" id="PF25601">
    <property type="entry name" value="AAA_lid_14"/>
    <property type="match status" value="1"/>
</dbReference>
<keyword evidence="1" id="KW-0547">Nucleotide-binding</keyword>